<feature type="transmembrane region" description="Helical" evidence="1">
    <location>
        <begin position="6"/>
        <end position="27"/>
    </location>
</feature>
<dbReference type="KEGG" id="lul:LPB138_04905"/>
<gene>
    <name evidence="2" type="ORF">LPB138_04905</name>
</gene>
<accession>A0A1D8P655</accession>
<dbReference type="STRING" id="1850246.LPB138_04905"/>
<sequence length="60" mass="6839">MSNNLLILIGIIFLIIGVLTILLAVYLHRKDKRMDFLNFKVYLGGAVLIIMAILIIFYSL</sequence>
<dbReference type="EMBL" id="CP017478">
    <property type="protein sequence ID" value="AOW20061.1"/>
    <property type="molecule type" value="Genomic_DNA"/>
</dbReference>
<dbReference type="Proteomes" id="UP000176050">
    <property type="component" value="Chromosome"/>
</dbReference>
<keyword evidence="1" id="KW-1133">Transmembrane helix</keyword>
<reference evidence="2 3" key="1">
    <citation type="submission" date="2016-10" db="EMBL/GenBank/DDBJ databases">
        <title>Lutibacter sp. LPB0138, isolated from marine gastropod.</title>
        <authorList>
            <person name="Kim E."/>
            <person name="Yi H."/>
        </authorList>
    </citation>
    <scope>NUCLEOTIDE SEQUENCE [LARGE SCALE GENOMIC DNA]</scope>
    <source>
        <strain evidence="2 3">LPB0138</strain>
    </source>
</reference>
<keyword evidence="3" id="KW-1185">Reference proteome</keyword>
<proteinExistence type="predicted"/>
<dbReference type="AlphaFoldDB" id="A0A1D8P655"/>
<protein>
    <submittedName>
        <fullName evidence="2">Uncharacterized protein</fullName>
    </submittedName>
</protein>
<evidence type="ECO:0000313" key="3">
    <source>
        <dbReference type="Proteomes" id="UP000176050"/>
    </source>
</evidence>
<name>A0A1D8P655_9FLAO</name>
<keyword evidence="1" id="KW-0812">Transmembrane</keyword>
<organism evidence="2 3">
    <name type="scientific">Urechidicola croceus</name>
    <dbReference type="NCBI Taxonomy" id="1850246"/>
    <lineage>
        <taxon>Bacteria</taxon>
        <taxon>Pseudomonadati</taxon>
        <taxon>Bacteroidota</taxon>
        <taxon>Flavobacteriia</taxon>
        <taxon>Flavobacteriales</taxon>
        <taxon>Flavobacteriaceae</taxon>
        <taxon>Urechidicola</taxon>
    </lineage>
</organism>
<keyword evidence="1" id="KW-0472">Membrane</keyword>
<evidence type="ECO:0000313" key="2">
    <source>
        <dbReference type="EMBL" id="AOW20061.1"/>
    </source>
</evidence>
<feature type="transmembrane region" description="Helical" evidence="1">
    <location>
        <begin position="39"/>
        <end position="58"/>
    </location>
</feature>
<evidence type="ECO:0000256" key="1">
    <source>
        <dbReference type="SAM" id="Phobius"/>
    </source>
</evidence>